<proteinExistence type="predicted"/>
<sequence length="50" mass="6066">MAKTLMQIIEKKRALAKEWQERNKDYVKKRNTRMYGDRMGFKVKKATKSM</sequence>
<protein>
    <submittedName>
        <fullName evidence="1">Uncharacterized protein</fullName>
    </submittedName>
</protein>
<keyword evidence="1" id="KW-0614">Plasmid</keyword>
<keyword evidence="2" id="KW-1185">Reference proteome</keyword>
<evidence type="ECO:0000313" key="2">
    <source>
        <dbReference type="Proteomes" id="UP000001285"/>
    </source>
</evidence>
<dbReference type="HOGENOM" id="CLU_3119258_0_0_9"/>
<reference evidence="1 2" key="1">
    <citation type="journal article" date="2011" name="Microb. Cell Fact.">
        <title>Genomic analysis reveals Lactobacillus sanfranciscensis as stable element in traditional sourdoughs.</title>
        <authorList>
            <person name="Vogel R.F."/>
            <person name="Pavlovic M."/>
            <person name="Ehrmann M.A."/>
            <person name="Wiezer A."/>
            <person name="Liesegang H."/>
            <person name="Offschanka S."/>
            <person name="Voget S."/>
            <person name="Angelov A."/>
            <person name="Bocker G."/>
            <person name="Liebl W."/>
        </authorList>
    </citation>
    <scope>NUCLEOTIDE SEQUENCE [LARGE SCALE GENOMIC DNA]</scope>
    <source>
        <strain evidence="2">TMW 1.1304</strain>
    </source>
</reference>
<name>G2KWV2_FRUST</name>
<organism evidence="1 2">
    <name type="scientific">Fructilactobacillus sanfranciscensis (strain TMW 1.1304)</name>
    <name type="common">Lactobacillus sanfranciscensis</name>
    <dbReference type="NCBI Taxonomy" id="714313"/>
    <lineage>
        <taxon>Bacteria</taxon>
        <taxon>Bacillati</taxon>
        <taxon>Bacillota</taxon>
        <taxon>Bacilli</taxon>
        <taxon>Lactobacillales</taxon>
        <taxon>Lactobacillaceae</taxon>
        <taxon>Fructilactobacillus</taxon>
    </lineage>
</organism>
<dbReference type="RefSeq" id="WP_014082592.1">
    <property type="nucleotide sequence ID" value="NC_015979.1"/>
</dbReference>
<dbReference type="Proteomes" id="UP000001285">
    <property type="component" value="Plasmid pLS1"/>
</dbReference>
<evidence type="ECO:0000313" key="1">
    <source>
        <dbReference type="EMBL" id="AEN99749.1"/>
    </source>
</evidence>
<dbReference type="EMBL" id="CP002462">
    <property type="protein sequence ID" value="AEN99749.1"/>
    <property type="molecule type" value="Genomic_DNA"/>
</dbReference>
<dbReference type="AlphaFoldDB" id="G2KWV2"/>
<geneLocation type="plasmid" evidence="1 2">
    <name>pLS1</name>
</geneLocation>
<gene>
    <name evidence="1" type="ordered locus">LSA_2p00520</name>
</gene>
<accession>G2KWV2</accession>
<dbReference type="KEGG" id="lsn:LSA_2p00520"/>